<dbReference type="EMBL" id="AP027732">
    <property type="protein sequence ID" value="BDZ49465.1"/>
    <property type="molecule type" value="Genomic_DNA"/>
</dbReference>
<protein>
    <submittedName>
        <fullName evidence="2">Uncharacterized protein</fullName>
    </submittedName>
</protein>
<evidence type="ECO:0000256" key="1">
    <source>
        <dbReference type="SAM" id="MobiDB-lite"/>
    </source>
</evidence>
<evidence type="ECO:0000313" key="2">
    <source>
        <dbReference type="EMBL" id="BDZ49465.1"/>
    </source>
</evidence>
<reference evidence="3" key="1">
    <citation type="journal article" date="2019" name="Int. J. Syst. Evol. Microbiol.">
        <title>The Global Catalogue of Microorganisms (GCM) 10K type strain sequencing project: providing services to taxonomists for standard genome sequencing and annotation.</title>
        <authorList>
            <consortium name="The Broad Institute Genomics Platform"/>
            <consortium name="The Broad Institute Genome Sequencing Center for Infectious Disease"/>
            <person name="Wu L."/>
            <person name="Ma J."/>
        </authorList>
    </citation>
    <scope>NUCLEOTIDE SEQUENCE [LARGE SCALE GENOMIC DNA]</scope>
    <source>
        <strain evidence="3">NBRC 108728</strain>
    </source>
</reference>
<accession>A0ABN6XWW6</accession>
<feature type="compositionally biased region" description="Basic and acidic residues" evidence="1">
    <location>
        <begin position="45"/>
        <end position="67"/>
    </location>
</feature>
<dbReference type="Proteomes" id="UP001321486">
    <property type="component" value="Chromosome"/>
</dbReference>
<name>A0ABN6XWW6_9MICO</name>
<keyword evidence="3" id="KW-1185">Reference proteome</keyword>
<organism evidence="2 3">
    <name type="scientific">Frondihabitans sucicola</name>
    <dbReference type="NCBI Taxonomy" id="1268041"/>
    <lineage>
        <taxon>Bacteria</taxon>
        <taxon>Bacillati</taxon>
        <taxon>Actinomycetota</taxon>
        <taxon>Actinomycetes</taxon>
        <taxon>Micrococcales</taxon>
        <taxon>Microbacteriaceae</taxon>
        <taxon>Frondihabitans</taxon>
    </lineage>
</organism>
<proteinExistence type="predicted"/>
<sequence length="67" mass="7233">MSDEKQGTQDPAPASPAEAPRGARRRGRRVTTAPVPGSDPTPAPLDRRVDTHDNDARLKADKPPHWG</sequence>
<feature type="compositionally biased region" description="Low complexity" evidence="1">
    <location>
        <begin position="11"/>
        <end position="20"/>
    </location>
</feature>
<evidence type="ECO:0000313" key="3">
    <source>
        <dbReference type="Proteomes" id="UP001321486"/>
    </source>
</evidence>
<feature type="region of interest" description="Disordered" evidence="1">
    <location>
        <begin position="1"/>
        <end position="67"/>
    </location>
</feature>
<gene>
    <name evidence="2" type="ORF">GCM10025867_17060</name>
</gene>
<dbReference type="RefSeq" id="WP_286346251.1">
    <property type="nucleotide sequence ID" value="NZ_AP027732.1"/>
</dbReference>